<sequence>MMISSTQSKLPVIDLSTKKLNLNSSSWVTKCGEVRRALEGYGAFIAIYDGVSRELRDAIFLASQELFDLPTRVKALNVVDTPYSGYIGQQPMVPLYESLGIEDVTTKEGAESFTKLMWPSGNQSFCESVLMYSKAIAELDQIVMNMVAKSYAIEEHYESMCRSTTYLLKPTKYLSAQGNQKMLGLLPHSDKSFMTYLHQNEVNGLEIKAKDGKWIEVEYPPSSFVVMAGDALMAWTNGRIEAPTHRVMMTGDKDRIALGLFATIRNHIIQIPQQLVDEDHPLQFRAFDNYKYIHFYYTDEGIKSECPIKTYCGI</sequence>
<keyword evidence="2" id="KW-1185">Reference proteome</keyword>
<reference evidence="1 2" key="2">
    <citation type="journal article" date="2022" name="Mol. Ecol. Resour.">
        <title>The genomes of chicory, endive, great burdock and yacon provide insights into Asteraceae paleo-polyploidization history and plant inulin production.</title>
        <authorList>
            <person name="Fan W."/>
            <person name="Wang S."/>
            <person name="Wang H."/>
            <person name="Wang A."/>
            <person name="Jiang F."/>
            <person name="Liu H."/>
            <person name="Zhao H."/>
            <person name="Xu D."/>
            <person name="Zhang Y."/>
        </authorList>
    </citation>
    <scope>NUCLEOTIDE SEQUENCE [LARGE SCALE GENOMIC DNA]</scope>
    <source>
        <strain evidence="2">cv. Yunnan</strain>
        <tissue evidence="1">Leaves</tissue>
    </source>
</reference>
<accession>A0ACB9ESD0</accession>
<reference evidence="2" key="1">
    <citation type="journal article" date="2022" name="Mol. Ecol. Resour.">
        <title>The genomes of chicory, endive, great burdock and yacon provide insights into Asteraceae palaeo-polyploidization history and plant inulin production.</title>
        <authorList>
            <person name="Fan W."/>
            <person name="Wang S."/>
            <person name="Wang H."/>
            <person name="Wang A."/>
            <person name="Jiang F."/>
            <person name="Liu H."/>
            <person name="Zhao H."/>
            <person name="Xu D."/>
            <person name="Zhang Y."/>
        </authorList>
    </citation>
    <scope>NUCLEOTIDE SEQUENCE [LARGE SCALE GENOMIC DNA]</scope>
    <source>
        <strain evidence="2">cv. Yunnan</strain>
    </source>
</reference>
<dbReference type="EMBL" id="CM042034">
    <property type="protein sequence ID" value="KAI3761540.1"/>
    <property type="molecule type" value="Genomic_DNA"/>
</dbReference>
<proteinExistence type="predicted"/>
<comment type="caution">
    <text evidence="1">The sequence shown here is derived from an EMBL/GenBank/DDBJ whole genome shotgun (WGS) entry which is preliminary data.</text>
</comment>
<evidence type="ECO:0000313" key="2">
    <source>
        <dbReference type="Proteomes" id="UP001056120"/>
    </source>
</evidence>
<organism evidence="1 2">
    <name type="scientific">Smallanthus sonchifolius</name>
    <dbReference type="NCBI Taxonomy" id="185202"/>
    <lineage>
        <taxon>Eukaryota</taxon>
        <taxon>Viridiplantae</taxon>
        <taxon>Streptophyta</taxon>
        <taxon>Embryophyta</taxon>
        <taxon>Tracheophyta</taxon>
        <taxon>Spermatophyta</taxon>
        <taxon>Magnoliopsida</taxon>
        <taxon>eudicotyledons</taxon>
        <taxon>Gunneridae</taxon>
        <taxon>Pentapetalae</taxon>
        <taxon>asterids</taxon>
        <taxon>campanulids</taxon>
        <taxon>Asterales</taxon>
        <taxon>Asteraceae</taxon>
        <taxon>Asteroideae</taxon>
        <taxon>Heliantheae alliance</taxon>
        <taxon>Millerieae</taxon>
        <taxon>Smallanthus</taxon>
    </lineage>
</organism>
<dbReference type="Proteomes" id="UP001056120">
    <property type="component" value="Linkage Group LG17"/>
</dbReference>
<name>A0ACB9ESD0_9ASTR</name>
<evidence type="ECO:0000313" key="1">
    <source>
        <dbReference type="EMBL" id="KAI3761540.1"/>
    </source>
</evidence>
<gene>
    <name evidence="1" type="ORF">L1987_51958</name>
</gene>
<protein>
    <submittedName>
        <fullName evidence="1">Uncharacterized protein</fullName>
    </submittedName>
</protein>